<feature type="region of interest" description="Disordered" evidence="2">
    <location>
        <begin position="15"/>
        <end position="88"/>
    </location>
</feature>
<reference evidence="4" key="1">
    <citation type="submission" date="2019-10" db="EMBL/GenBank/DDBJ databases">
        <title>Corvus moneduloides (New Caledonian crow) genome, bCorMon1, primary haplotype.</title>
        <authorList>
            <person name="Rutz C."/>
            <person name="Fungtammasan C."/>
            <person name="Mountcastle J."/>
            <person name="Formenti G."/>
            <person name="Chow W."/>
            <person name="Howe K."/>
            <person name="Steele M.P."/>
            <person name="Fernandes J."/>
            <person name="Gilbert M.T.P."/>
            <person name="Fedrigo O."/>
            <person name="Jarvis E.D."/>
            <person name="Gemmell N."/>
        </authorList>
    </citation>
    <scope>NUCLEOTIDE SEQUENCE [LARGE SCALE GENOMIC DNA]</scope>
</reference>
<dbReference type="Pfam" id="PF03826">
    <property type="entry name" value="OAR"/>
    <property type="match status" value="1"/>
</dbReference>
<dbReference type="AlphaFoldDB" id="A0A8U7MJL1"/>
<dbReference type="Ensembl" id="ENSCMUT00000031902.1">
    <property type="protein sequence ID" value="ENSCMUP00000032689.1"/>
    <property type="gene ID" value="ENSCMUG00000007416.2"/>
</dbReference>
<accession>A0A8U7MJL1</accession>
<dbReference type="GO" id="GO:0000981">
    <property type="term" value="F:DNA-binding transcription factor activity, RNA polymerase II-specific"/>
    <property type="evidence" value="ECO:0007669"/>
    <property type="project" value="TreeGrafter"/>
</dbReference>
<protein>
    <submittedName>
        <fullName evidence="3">SHOX homeobox 2</fullName>
    </submittedName>
</protein>
<feature type="compositionally biased region" description="Low complexity" evidence="2">
    <location>
        <begin position="245"/>
        <end position="264"/>
    </location>
</feature>
<evidence type="ECO:0000256" key="1">
    <source>
        <dbReference type="ARBA" id="ARBA00004123"/>
    </source>
</evidence>
<evidence type="ECO:0000313" key="3">
    <source>
        <dbReference type="Ensembl" id="ENSCMUP00000032689.1"/>
    </source>
</evidence>
<organism evidence="3 4">
    <name type="scientific">Corvus moneduloides</name>
    <name type="common">New Caledonian crow</name>
    <dbReference type="NCBI Taxonomy" id="1196302"/>
    <lineage>
        <taxon>Eukaryota</taxon>
        <taxon>Metazoa</taxon>
        <taxon>Chordata</taxon>
        <taxon>Craniata</taxon>
        <taxon>Vertebrata</taxon>
        <taxon>Euteleostomi</taxon>
        <taxon>Archelosauria</taxon>
        <taxon>Archosauria</taxon>
        <taxon>Dinosauria</taxon>
        <taxon>Saurischia</taxon>
        <taxon>Theropoda</taxon>
        <taxon>Coelurosauria</taxon>
        <taxon>Aves</taxon>
        <taxon>Neognathae</taxon>
        <taxon>Neoaves</taxon>
        <taxon>Telluraves</taxon>
        <taxon>Australaves</taxon>
        <taxon>Passeriformes</taxon>
        <taxon>Corvoidea</taxon>
        <taxon>Corvidae</taxon>
        <taxon>Corvus</taxon>
    </lineage>
</organism>
<dbReference type="GO" id="GO:1990837">
    <property type="term" value="F:sequence-specific double-stranded DNA binding"/>
    <property type="evidence" value="ECO:0007669"/>
    <property type="project" value="TreeGrafter"/>
</dbReference>
<sequence>IKIFEPGFNLLRTRSCSRSASHGKPRRQRKPGPAGPFVPRGSGCADPRGAGPRCPRSAPGLPADPPRGCSARYRGAGTGAARRSRALREAAGPVPVAAGTCGSLPPFCSDRRSARSIPGTDAWKKAIGAAGEPRPGQDRAGRPRGGRCGGPRSGPGRVSGRKLTKEKRIPRERGARRGRGGRRRLRGPVAAHPPGARRGRRGGLGADPVLPASGYRRQRRSPERQRPRRPSAARAHRPRSRLPRPRGAPVRIPRPPGAARAGRAPVPPAPACRPRRSDCCVVPSVPRAEGAQGGCESDGRRRADENQAEEEPDEFHPGAAERAGKAFRRDPLPGRVHAGGAEPAAGALRGQGAGVVPEPPSQVPKAGEPTAQRGADRRRHPVRGLPGGSLRERGRAEDALPAGKWARAGGRAGGRAAPGGDTAPRALPLSPQVQAQLQLDSAVAHAHHHLHPHLAHAPYMMFPAPPFGLPLATLAESASAASVVAAAAAAKTTSKNSSIADLRLKAKKHAAALGL</sequence>
<evidence type="ECO:0000256" key="2">
    <source>
        <dbReference type="SAM" id="MobiDB-lite"/>
    </source>
</evidence>
<dbReference type="InterPro" id="IPR003654">
    <property type="entry name" value="OAR_dom"/>
</dbReference>
<feature type="compositionally biased region" description="Basic and acidic residues" evidence="2">
    <location>
        <begin position="166"/>
        <end position="175"/>
    </location>
</feature>
<reference evidence="3" key="3">
    <citation type="submission" date="2025-09" db="UniProtKB">
        <authorList>
            <consortium name="Ensembl"/>
        </authorList>
    </citation>
    <scope>IDENTIFICATION</scope>
</reference>
<feature type="compositionally biased region" description="Basic residues" evidence="2">
    <location>
        <begin position="21"/>
        <end position="30"/>
    </location>
</feature>
<feature type="compositionally biased region" description="Basic and acidic residues" evidence="2">
    <location>
        <begin position="322"/>
        <end position="332"/>
    </location>
</feature>
<dbReference type="OMA" id="GCERRRI"/>
<dbReference type="GO" id="GO:0005634">
    <property type="term" value="C:nucleus"/>
    <property type="evidence" value="ECO:0007669"/>
    <property type="project" value="UniProtKB-SubCell"/>
</dbReference>
<feature type="compositionally biased region" description="Low complexity" evidence="2">
    <location>
        <begin position="71"/>
        <end position="81"/>
    </location>
</feature>
<dbReference type="PROSITE" id="PS50803">
    <property type="entry name" value="OAR"/>
    <property type="match status" value="1"/>
</dbReference>
<gene>
    <name evidence="3" type="primary">SHOX2</name>
</gene>
<name>A0A8U7MJL1_CORMO</name>
<dbReference type="PANTHER" id="PTHR46255">
    <property type="entry name" value="SHORT STATURE HOMEOBOX"/>
    <property type="match status" value="1"/>
</dbReference>
<proteinExistence type="predicted"/>
<dbReference type="InterPro" id="IPR052631">
    <property type="entry name" value="Paired_homeobox_Bicoid"/>
</dbReference>
<feature type="region of interest" description="Disordered" evidence="2">
    <location>
        <begin position="126"/>
        <end position="426"/>
    </location>
</feature>
<feature type="compositionally biased region" description="Basic residues" evidence="2">
    <location>
        <begin position="176"/>
        <end position="186"/>
    </location>
</feature>
<dbReference type="PANTHER" id="PTHR46255:SF1">
    <property type="entry name" value="SHORT STATURE HOMEOBOX PROTEIN 2"/>
    <property type="match status" value="1"/>
</dbReference>
<comment type="subcellular location">
    <subcellularLocation>
        <location evidence="1">Nucleus</location>
    </subcellularLocation>
</comment>
<feature type="compositionally biased region" description="Basic residues" evidence="2">
    <location>
        <begin position="226"/>
        <end position="244"/>
    </location>
</feature>
<keyword evidence="4" id="KW-1185">Reference proteome</keyword>
<reference evidence="3" key="2">
    <citation type="submission" date="2025-08" db="UniProtKB">
        <authorList>
            <consortium name="Ensembl"/>
        </authorList>
    </citation>
    <scope>IDENTIFICATION</scope>
</reference>
<evidence type="ECO:0000313" key="4">
    <source>
        <dbReference type="Proteomes" id="UP000694553"/>
    </source>
</evidence>
<dbReference type="Proteomes" id="UP000694553">
    <property type="component" value="Unassembled WGS sequence"/>
</dbReference>